<comment type="caution">
    <text evidence="2">The sequence shown here is derived from an EMBL/GenBank/DDBJ whole genome shotgun (WGS) entry which is preliminary data.</text>
</comment>
<dbReference type="Proteomes" id="UP001066276">
    <property type="component" value="Chromosome 8"/>
</dbReference>
<proteinExistence type="predicted"/>
<accession>A0AAV7P363</accession>
<feature type="region of interest" description="Disordered" evidence="1">
    <location>
        <begin position="36"/>
        <end position="106"/>
    </location>
</feature>
<keyword evidence="3" id="KW-1185">Reference proteome</keyword>
<name>A0AAV7P363_PLEWA</name>
<gene>
    <name evidence="2" type="ORF">NDU88_009181</name>
</gene>
<protein>
    <submittedName>
        <fullName evidence="2">Uncharacterized protein</fullName>
    </submittedName>
</protein>
<evidence type="ECO:0000313" key="3">
    <source>
        <dbReference type="Proteomes" id="UP001066276"/>
    </source>
</evidence>
<sequence>MPREHTGVHAKATVSKASVRCRSSRWIRPLSLSAILGPGHQISPSRWQDSSEEAQGAAGPHQRPGGRYTTNASSNVSRARGSSLPPHPVSGLTVSPRVPGWEEPPPTTCCTCSDCPDVLSHPGANLGRNERYTEAAAAKTRPIRPV</sequence>
<feature type="compositionally biased region" description="Polar residues" evidence="1">
    <location>
        <begin position="68"/>
        <end position="77"/>
    </location>
</feature>
<feature type="region of interest" description="Disordered" evidence="1">
    <location>
        <begin position="122"/>
        <end position="146"/>
    </location>
</feature>
<dbReference type="AlphaFoldDB" id="A0AAV7P363"/>
<evidence type="ECO:0000256" key="1">
    <source>
        <dbReference type="SAM" id="MobiDB-lite"/>
    </source>
</evidence>
<dbReference type="EMBL" id="JANPWB010000012">
    <property type="protein sequence ID" value="KAJ1121053.1"/>
    <property type="molecule type" value="Genomic_DNA"/>
</dbReference>
<evidence type="ECO:0000313" key="2">
    <source>
        <dbReference type="EMBL" id="KAJ1121053.1"/>
    </source>
</evidence>
<reference evidence="2" key="1">
    <citation type="journal article" date="2022" name="bioRxiv">
        <title>Sequencing and chromosome-scale assembly of the giantPleurodeles waltlgenome.</title>
        <authorList>
            <person name="Brown T."/>
            <person name="Elewa A."/>
            <person name="Iarovenko S."/>
            <person name="Subramanian E."/>
            <person name="Araus A.J."/>
            <person name="Petzold A."/>
            <person name="Susuki M."/>
            <person name="Suzuki K.-i.T."/>
            <person name="Hayashi T."/>
            <person name="Toyoda A."/>
            <person name="Oliveira C."/>
            <person name="Osipova E."/>
            <person name="Leigh N.D."/>
            <person name="Simon A."/>
            <person name="Yun M.H."/>
        </authorList>
    </citation>
    <scope>NUCLEOTIDE SEQUENCE</scope>
    <source>
        <strain evidence="2">20211129_DDA</strain>
        <tissue evidence="2">Liver</tissue>
    </source>
</reference>
<organism evidence="2 3">
    <name type="scientific">Pleurodeles waltl</name>
    <name type="common">Iberian ribbed newt</name>
    <dbReference type="NCBI Taxonomy" id="8319"/>
    <lineage>
        <taxon>Eukaryota</taxon>
        <taxon>Metazoa</taxon>
        <taxon>Chordata</taxon>
        <taxon>Craniata</taxon>
        <taxon>Vertebrata</taxon>
        <taxon>Euteleostomi</taxon>
        <taxon>Amphibia</taxon>
        <taxon>Batrachia</taxon>
        <taxon>Caudata</taxon>
        <taxon>Salamandroidea</taxon>
        <taxon>Salamandridae</taxon>
        <taxon>Pleurodelinae</taxon>
        <taxon>Pleurodeles</taxon>
    </lineage>
</organism>